<dbReference type="GO" id="GO:0005886">
    <property type="term" value="C:plasma membrane"/>
    <property type="evidence" value="ECO:0007669"/>
    <property type="project" value="TreeGrafter"/>
</dbReference>
<dbReference type="InterPro" id="IPR036291">
    <property type="entry name" value="NAD(P)-bd_dom_sf"/>
</dbReference>
<dbReference type="AlphaFoldDB" id="A0A381NLR1"/>
<dbReference type="Pfam" id="PF03807">
    <property type="entry name" value="F420_oxidored"/>
    <property type="match status" value="1"/>
</dbReference>
<evidence type="ECO:0000256" key="1">
    <source>
        <dbReference type="ARBA" id="ARBA00023002"/>
    </source>
</evidence>
<dbReference type="SUPFAM" id="SSF51735">
    <property type="entry name" value="NAD(P)-binding Rossmann-fold domains"/>
    <property type="match status" value="1"/>
</dbReference>
<keyword evidence="1" id="KW-0560">Oxidoreductase</keyword>
<dbReference type="InterPro" id="IPR051267">
    <property type="entry name" value="STEAP_metalloreductase"/>
</dbReference>
<organism evidence="3">
    <name type="scientific">marine metagenome</name>
    <dbReference type="NCBI Taxonomy" id="408172"/>
    <lineage>
        <taxon>unclassified sequences</taxon>
        <taxon>metagenomes</taxon>
        <taxon>ecological metagenomes</taxon>
    </lineage>
</organism>
<dbReference type="PANTHER" id="PTHR14239:SF0">
    <property type="entry name" value="F420-DEPENDENT NADP REDUCTASE"/>
    <property type="match status" value="1"/>
</dbReference>
<protein>
    <recommendedName>
        <fullName evidence="2">Pyrroline-5-carboxylate reductase catalytic N-terminal domain-containing protein</fullName>
    </recommendedName>
</protein>
<evidence type="ECO:0000259" key="2">
    <source>
        <dbReference type="Pfam" id="PF03807"/>
    </source>
</evidence>
<dbReference type="InterPro" id="IPR010185">
    <property type="entry name" value="NpdG"/>
</dbReference>
<name>A0A381NLR1_9ZZZZ</name>
<dbReference type="GO" id="GO:0006740">
    <property type="term" value="P:NADPH regeneration"/>
    <property type="evidence" value="ECO:0007669"/>
    <property type="project" value="InterPro"/>
</dbReference>
<dbReference type="GO" id="GO:0052851">
    <property type="term" value="F:ferric-chelate reductase (NADPH) activity"/>
    <property type="evidence" value="ECO:0007669"/>
    <property type="project" value="TreeGrafter"/>
</dbReference>
<dbReference type="PANTHER" id="PTHR14239">
    <property type="entry name" value="DUDULIN-RELATED"/>
    <property type="match status" value="1"/>
</dbReference>
<reference evidence="3" key="1">
    <citation type="submission" date="2018-05" db="EMBL/GenBank/DDBJ databases">
        <authorList>
            <person name="Lanie J.A."/>
            <person name="Ng W.-L."/>
            <person name="Kazmierczak K.M."/>
            <person name="Andrzejewski T.M."/>
            <person name="Davidsen T.M."/>
            <person name="Wayne K.J."/>
            <person name="Tettelin H."/>
            <person name="Glass J.I."/>
            <person name="Rusch D."/>
            <person name="Podicherti R."/>
            <person name="Tsui H.-C.T."/>
            <person name="Winkler M.E."/>
        </authorList>
    </citation>
    <scope>NUCLEOTIDE SEQUENCE</scope>
</reference>
<dbReference type="GO" id="GO:0016651">
    <property type="term" value="F:oxidoreductase activity, acting on NAD(P)H"/>
    <property type="evidence" value="ECO:0007669"/>
    <property type="project" value="InterPro"/>
</dbReference>
<sequence length="216" mass="22128">MLAILGGTGPEGKGLALRLAMAGETLIIGSRDAARGSAAAEELAQSASGITIKGSDNAGAVAAADVVFLAFPYEGQGPVLEDLGPLLKGKIVVSVIAPMKFERGKGASAVEVEVGSAAQEAQGMLPDSLVVAAFQNASAEELLDPNVTMEGDVVVCSDHPEAKKLVMGLADKIKDLRGVDGGSLVNAKYVEQITPLLVNINRIYKIHAGIKIVGIK</sequence>
<dbReference type="GO" id="GO:0050661">
    <property type="term" value="F:NADP binding"/>
    <property type="evidence" value="ECO:0007669"/>
    <property type="project" value="InterPro"/>
</dbReference>
<dbReference type="NCBIfam" id="TIGR01915">
    <property type="entry name" value="npdG"/>
    <property type="match status" value="1"/>
</dbReference>
<dbReference type="GO" id="GO:0070967">
    <property type="term" value="F:coenzyme F420 binding"/>
    <property type="evidence" value="ECO:0007669"/>
    <property type="project" value="InterPro"/>
</dbReference>
<dbReference type="EMBL" id="UINC01000447">
    <property type="protein sequence ID" value="SUZ55546.1"/>
    <property type="molecule type" value="Genomic_DNA"/>
</dbReference>
<dbReference type="GO" id="GO:0008823">
    <property type="term" value="F:cupric reductase (NADH) activity"/>
    <property type="evidence" value="ECO:0007669"/>
    <property type="project" value="TreeGrafter"/>
</dbReference>
<evidence type="ECO:0000313" key="3">
    <source>
        <dbReference type="EMBL" id="SUZ55546.1"/>
    </source>
</evidence>
<gene>
    <name evidence="3" type="ORF">METZ01_LOCUS8400</name>
</gene>
<accession>A0A381NLR1</accession>
<dbReference type="Gene3D" id="3.40.50.720">
    <property type="entry name" value="NAD(P)-binding Rossmann-like Domain"/>
    <property type="match status" value="1"/>
</dbReference>
<proteinExistence type="predicted"/>
<dbReference type="InterPro" id="IPR028939">
    <property type="entry name" value="P5C_Rdtase_cat_N"/>
</dbReference>
<dbReference type="GO" id="GO:0015677">
    <property type="term" value="P:copper ion import"/>
    <property type="evidence" value="ECO:0007669"/>
    <property type="project" value="TreeGrafter"/>
</dbReference>
<feature type="domain" description="Pyrroline-5-carboxylate reductase catalytic N-terminal" evidence="2">
    <location>
        <begin position="2"/>
        <end position="98"/>
    </location>
</feature>